<dbReference type="CDD" id="cd18888">
    <property type="entry name" value="NUDIX_ADPRase_Nudt5"/>
    <property type="match status" value="1"/>
</dbReference>
<dbReference type="PROSITE" id="PS51462">
    <property type="entry name" value="NUDIX"/>
    <property type="match status" value="1"/>
</dbReference>
<dbReference type="OrthoDB" id="329030at2759"/>
<evidence type="ECO:0000313" key="4">
    <source>
        <dbReference type="Proteomes" id="UP000186804"/>
    </source>
</evidence>
<dbReference type="Pfam" id="PF00293">
    <property type="entry name" value="NUDIX"/>
    <property type="match status" value="1"/>
</dbReference>
<dbReference type="GO" id="GO:0016787">
    <property type="term" value="F:hydrolase activity"/>
    <property type="evidence" value="ECO:0007669"/>
    <property type="project" value="UniProtKB-KW"/>
</dbReference>
<proteinExistence type="predicted"/>
<feature type="domain" description="Nudix hydrolase" evidence="2">
    <location>
        <begin position="51"/>
        <end position="188"/>
    </location>
</feature>
<dbReference type="PROSITE" id="PS00893">
    <property type="entry name" value="NUDIX_BOX"/>
    <property type="match status" value="1"/>
</dbReference>
<dbReference type="InterPro" id="IPR020084">
    <property type="entry name" value="NUDIX_hydrolase_CS"/>
</dbReference>
<dbReference type="PANTHER" id="PTHR11839:SF1">
    <property type="entry name" value="ADP-SUGAR PYROPHOSPHATASE"/>
    <property type="match status" value="1"/>
</dbReference>
<dbReference type="EMBL" id="LRBS01000002">
    <property type="protein sequence ID" value="OII78368.1"/>
    <property type="molecule type" value="Genomic_DNA"/>
</dbReference>
<evidence type="ECO:0000259" key="2">
    <source>
        <dbReference type="PROSITE" id="PS51462"/>
    </source>
</evidence>
<dbReference type="InterPro" id="IPR015797">
    <property type="entry name" value="NUDIX_hydrolase-like_dom_sf"/>
</dbReference>
<gene>
    <name evidence="3" type="ORF">cand_034260</name>
</gene>
<sequence>MDISETSKCNHVNVKTLAATEWLKLQKINYIDSTGKSKTWDRVIRTSNKDKGVDAVCVLAYIKFEQSIEMLIVKQYRPPVNSFTLELPAGLIDEGESIHQAALRELKEETGYIGEVTSISPMISMSPGLSNESVKIVTVKIDLNNPLNVHPKQDTNDYKQISVIRVPINNLKLVLDEYSEKENCIIHIGLYSIALGLNLASI</sequence>
<dbReference type="Proteomes" id="UP000186804">
    <property type="component" value="Unassembled WGS sequence"/>
</dbReference>
<dbReference type="InterPro" id="IPR000086">
    <property type="entry name" value="NUDIX_hydrolase_dom"/>
</dbReference>
<organism evidence="3 4">
    <name type="scientific">Cryptosporidium andersoni</name>
    <dbReference type="NCBI Taxonomy" id="117008"/>
    <lineage>
        <taxon>Eukaryota</taxon>
        <taxon>Sar</taxon>
        <taxon>Alveolata</taxon>
        <taxon>Apicomplexa</taxon>
        <taxon>Conoidasida</taxon>
        <taxon>Coccidia</taxon>
        <taxon>Eucoccidiorida</taxon>
        <taxon>Eimeriorina</taxon>
        <taxon>Cryptosporidiidae</taxon>
        <taxon>Cryptosporidium</taxon>
    </lineage>
</organism>
<dbReference type="Gene3D" id="3.90.79.10">
    <property type="entry name" value="Nucleoside Triphosphate Pyrophosphohydrolase"/>
    <property type="match status" value="1"/>
</dbReference>
<evidence type="ECO:0000313" key="3">
    <source>
        <dbReference type="EMBL" id="OII78368.1"/>
    </source>
</evidence>
<evidence type="ECO:0000256" key="1">
    <source>
        <dbReference type="ARBA" id="ARBA00022801"/>
    </source>
</evidence>
<dbReference type="AlphaFoldDB" id="A0A1J4MVY3"/>
<dbReference type="GO" id="GO:0019693">
    <property type="term" value="P:ribose phosphate metabolic process"/>
    <property type="evidence" value="ECO:0007669"/>
    <property type="project" value="TreeGrafter"/>
</dbReference>
<keyword evidence="4" id="KW-1185">Reference proteome</keyword>
<dbReference type="GO" id="GO:0006753">
    <property type="term" value="P:nucleoside phosphate metabolic process"/>
    <property type="evidence" value="ECO:0007669"/>
    <property type="project" value="TreeGrafter"/>
</dbReference>
<dbReference type="VEuPathDB" id="CryptoDB:cand_034260"/>
<dbReference type="PANTHER" id="PTHR11839">
    <property type="entry name" value="UDP/ADP-SUGAR PYROPHOSPHATASE"/>
    <property type="match status" value="1"/>
</dbReference>
<keyword evidence="1" id="KW-0378">Hydrolase</keyword>
<dbReference type="GeneID" id="92367610"/>
<dbReference type="SUPFAM" id="SSF55811">
    <property type="entry name" value="Nudix"/>
    <property type="match status" value="1"/>
</dbReference>
<dbReference type="RefSeq" id="XP_067070214.1">
    <property type="nucleotide sequence ID" value="XM_067213652.1"/>
</dbReference>
<accession>A0A1J4MVY3</accession>
<comment type="caution">
    <text evidence="3">The sequence shown here is derived from an EMBL/GenBank/DDBJ whole genome shotgun (WGS) entry which is preliminary data.</text>
</comment>
<reference evidence="3 4" key="1">
    <citation type="submission" date="2016-10" db="EMBL/GenBank/DDBJ databases">
        <title>Reductive evolution of mitochondrial metabolism and differential evolution of invasion-related proteins in Cryptosporidium.</title>
        <authorList>
            <person name="Liu S."/>
            <person name="Roellig D.M."/>
            <person name="Guo Y."/>
            <person name="Li N."/>
            <person name="Frace M.A."/>
            <person name="Tang K."/>
            <person name="Zhang L."/>
            <person name="Feng Y."/>
            <person name="Xiao L."/>
        </authorList>
    </citation>
    <scope>NUCLEOTIDE SEQUENCE [LARGE SCALE GENOMIC DNA]</scope>
    <source>
        <strain evidence="3">30847</strain>
    </source>
</reference>
<protein>
    <submittedName>
        <fullName evidence="3">NUDIX family protein</fullName>
    </submittedName>
</protein>
<name>A0A1J4MVY3_9CRYT</name>